<keyword evidence="1" id="KW-0472">Membrane</keyword>
<name>A0A3N0V176_9GAMM</name>
<dbReference type="EMBL" id="RJVO01000009">
    <property type="protein sequence ID" value="ROH86510.1"/>
    <property type="molecule type" value="Genomic_DNA"/>
</dbReference>
<feature type="transmembrane region" description="Helical" evidence="1">
    <location>
        <begin position="49"/>
        <end position="70"/>
    </location>
</feature>
<evidence type="ECO:0000256" key="1">
    <source>
        <dbReference type="SAM" id="Phobius"/>
    </source>
</evidence>
<sequence>MSEAATAGAYSGPGARAWLWRYRLALRIASLLLIVLGLAPLAGAPDEPARTLGLLGCQLFGLALTLGNALDNGGLRGFLRAQALALLLFAGLRTLNLLLDPQSPPLALLIGILLPGGIAASFLFLRSRL</sequence>
<keyword evidence="1" id="KW-0812">Transmembrane</keyword>
<evidence type="ECO:0000313" key="2">
    <source>
        <dbReference type="EMBL" id="ROH86510.1"/>
    </source>
</evidence>
<dbReference type="Proteomes" id="UP000282106">
    <property type="component" value="Unassembled WGS sequence"/>
</dbReference>
<feature type="transmembrane region" description="Helical" evidence="1">
    <location>
        <begin position="105"/>
        <end position="125"/>
    </location>
</feature>
<evidence type="ECO:0000313" key="3">
    <source>
        <dbReference type="Proteomes" id="UP000282106"/>
    </source>
</evidence>
<dbReference type="RefSeq" id="WP_123212905.1">
    <property type="nucleotide sequence ID" value="NZ_RJVO01000009.1"/>
</dbReference>
<dbReference type="AlphaFoldDB" id="A0A3N0V176"/>
<keyword evidence="1" id="KW-1133">Transmembrane helix</keyword>
<accession>A0A3N0V176</accession>
<proteinExistence type="predicted"/>
<dbReference type="InParanoid" id="A0A3N0V176"/>
<protein>
    <submittedName>
        <fullName evidence="2">Uncharacterized protein</fullName>
    </submittedName>
</protein>
<reference evidence="2 3" key="1">
    <citation type="submission" date="2018-10" db="EMBL/GenBank/DDBJ databases">
        <authorList>
            <person name="Chen W.-M."/>
        </authorList>
    </citation>
    <scope>NUCLEOTIDE SEQUENCE [LARGE SCALE GENOMIC DNA]</scope>
    <source>
        <strain evidence="2 3">THS-13</strain>
    </source>
</reference>
<organism evidence="2 3">
    <name type="scientific">Stagnimonas aquatica</name>
    <dbReference type="NCBI Taxonomy" id="2689987"/>
    <lineage>
        <taxon>Bacteria</taxon>
        <taxon>Pseudomonadati</taxon>
        <taxon>Pseudomonadota</taxon>
        <taxon>Gammaproteobacteria</taxon>
        <taxon>Nevskiales</taxon>
        <taxon>Nevskiaceae</taxon>
        <taxon>Stagnimonas</taxon>
    </lineage>
</organism>
<feature type="transmembrane region" description="Helical" evidence="1">
    <location>
        <begin position="77"/>
        <end position="99"/>
    </location>
</feature>
<gene>
    <name evidence="2" type="ORF">ED208_15875</name>
</gene>
<feature type="transmembrane region" description="Helical" evidence="1">
    <location>
        <begin position="24"/>
        <end position="43"/>
    </location>
</feature>
<comment type="caution">
    <text evidence="2">The sequence shown here is derived from an EMBL/GenBank/DDBJ whole genome shotgun (WGS) entry which is preliminary data.</text>
</comment>
<keyword evidence="3" id="KW-1185">Reference proteome</keyword>